<dbReference type="EMBL" id="AMZH03009562">
    <property type="protein sequence ID" value="RRT56586.1"/>
    <property type="molecule type" value="Genomic_DNA"/>
</dbReference>
<gene>
    <name evidence="1" type="ORF">B296_00007094</name>
</gene>
<name>A0A426YXX2_ENSVE</name>
<reference evidence="1 2" key="1">
    <citation type="journal article" date="2014" name="Agronomy (Basel)">
        <title>A Draft Genome Sequence for Ensete ventricosum, the Drought-Tolerant Tree Against Hunger.</title>
        <authorList>
            <person name="Harrison J."/>
            <person name="Moore K.A."/>
            <person name="Paszkiewicz K."/>
            <person name="Jones T."/>
            <person name="Grant M."/>
            <person name="Ambacheew D."/>
            <person name="Muzemil S."/>
            <person name="Studholme D.J."/>
        </authorList>
    </citation>
    <scope>NUCLEOTIDE SEQUENCE [LARGE SCALE GENOMIC DNA]</scope>
</reference>
<evidence type="ECO:0000313" key="2">
    <source>
        <dbReference type="Proteomes" id="UP000287651"/>
    </source>
</evidence>
<sequence length="170" mass="18092">MLLLGCVSQDSLAQRLPQGLARRPSPGGVRSMWPLRRSSQCPTEMVSSVQSLELVGTKNPLELVGIESLQELVGTKNLLELVEHYCLGSGLVEHYYPGSGLAEHYCSSFGLAKHCCWNLSLKNIGTGGSAVNLGSLPTVSHPKTWAAMVQSSLTGGLLVEISGKVVPSTF</sequence>
<dbReference type="Proteomes" id="UP000287651">
    <property type="component" value="Unassembled WGS sequence"/>
</dbReference>
<dbReference type="AlphaFoldDB" id="A0A426YXX2"/>
<protein>
    <submittedName>
        <fullName evidence="1">Uncharacterized protein</fullName>
    </submittedName>
</protein>
<evidence type="ECO:0000313" key="1">
    <source>
        <dbReference type="EMBL" id="RRT56586.1"/>
    </source>
</evidence>
<comment type="caution">
    <text evidence="1">The sequence shown here is derived from an EMBL/GenBank/DDBJ whole genome shotgun (WGS) entry which is preliminary data.</text>
</comment>
<proteinExistence type="predicted"/>
<organism evidence="1 2">
    <name type="scientific">Ensete ventricosum</name>
    <name type="common">Abyssinian banana</name>
    <name type="synonym">Musa ensete</name>
    <dbReference type="NCBI Taxonomy" id="4639"/>
    <lineage>
        <taxon>Eukaryota</taxon>
        <taxon>Viridiplantae</taxon>
        <taxon>Streptophyta</taxon>
        <taxon>Embryophyta</taxon>
        <taxon>Tracheophyta</taxon>
        <taxon>Spermatophyta</taxon>
        <taxon>Magnoliopsida</taxon>
        <taxon>Liliopsida</taxon>
        <taxon>Zingiberales</taxon>
        <taxon>Musaceae</taxon>
        <taxon>Ensete</taxon>
    </lineage>
</organism>
<accession>A0A426YXX2</accession>